<proteinExistence type="predicted"/>
<keyword evidence="2" id="KW-1185">Reference proteome</keyword>
<gene>
    <name evidence="1" type="ORF">AV530_015861</name>
</gene>
<evidence type="ECO:0000313" key="2">
    <source>
        <dbReference type="Proteomes" id="UP000190648"/>
    </source>
</evidence>
<evidence type="ECO:0000313" key="1">
    <source>
        <dbReference type="EMBL" id="OPJ84449.1"/>
    </source>
</evidence>
<accession>A0A1V4KJ49</accession>
<comment type="caution">
    <text evidence="1">The sequence shown here is derived from an EMBL/GenBank/DDBJ whole genome shotgun (WGS) entry which is preliminary data.</text>
</comment>
<dbReference type="Proteomes" id="UP000190648">
    <property type="component" value="Unassembled WGS sequence"/>
</dbReference>
<protein>
    <submittedName>
        <fullName evidence="1">Uncharacterized protein</fullName>
    </submittedName>
</protein>
<reference evidence="1 2" key="1">
    <citation type="submission" date="2016-02" db="EMBL/GenBank/DDBJ databases">
        <title>Band-tailed pigeon sequencing and assembly.</title>
        <authorList>
            <person name="Soares A.E."/>
            <person name="Novak B.J."/>
            <person name="Rice E.S."/>
            <person name="O'Connell B."/>
            <person name="Chang D."/>
            <person name="Weber S."/>
            <person name="Shapiro B."/>
        </authorList>
    </citation>
    <scope>NUCLEOTIDE SEQUENCE [LARGE SCALE GENOMIC DNA]</scope>
    <source>
        <strain evidence="1">BTP2013</strain>
        <tissue evidence="1">Blood</tissue>
    </source>
</reference>
<dbReference type="AlphaFoldDB" id="A0A1V4KJ49"/>
<name>A0A1V4KJ49_PATFA</name>
<organism evidence="1 2">
    <name type="scientific">Patagioenas fasciata monilis</name>
    <dbReference type="NCBI Taxonomy" id="372326"/>
    <lineage>
        <taxon>Eukaryota</taxon>
        <taxon>Metazoa</taxon>
        <taxon>Chordata</taxon>
        <taxon>Craniata</taxon>
        <taxon>Vertebrata</taxon>
        <taxon>Euteleostomi</taxon>
        <taxon>Archelosauria</taxon>
        <taxon>Archosauria</taxon>
        <taxon>Dinosauria</taxon>
        <taxon>Saurischia</taxon>
        <taxon>Theropoda</taxon>
        <taxon>Coelurosauria</taxon>
        <taxon>Aves</taxon>
        <taxon>Neognathae</taxon>
        <taxon>Neoaves</taxon>
        <taxon>Columbimorphae</taxon>
        <taxon>Columbiformes</taxon>
        <taxon>Columbidae</taxon>
        <taxon>Patagioenas</taxon>
    </lineage>
</organism>
<sequence length="69" mass="7879">MESLLLSPVFVISNIHGHVWTFADLMSFLAETLLWKTADQKECSCKNDKGNQLKFSSCWRPSESNLCEI</sequence>
<dbReference type="EMBL" id="LSYS01003057">
    <property type="protein sequence ID" value="OPJ84449.1"/>
    <property type="molecule type" value="Genomic_DNA"/>
</dbReference>